<dbReference type="Proteomes" id="UP000185770">
    <property type="component" value="Unassembled WGS sequence"/>
</dbReference>
<sequence length="96" mass="11037">MAKSYLLRYVVIFGEQTYQWMKAQYNALARYADYLKKIPSAPIATLGGLWDEEHGEDGMQFDPGHKGNSIKVEYEYDPDIFAIDKRSPINDSPVFI</sequence>
<comment type="caution">
    <text evidence="1">The sequence shown here is derived from an EMBL/GenBank/DDBJ whole genome shotgun (WGS) entry which is preliminary data.</text>
</comment>
<protein>
    <submittedName>
        <fullName evidence="1">Uncharacterized protein</fullName>
    </submittedName>
</protein>
<evidence type="ECO:0000313" key="2">
    <source>
        <dbReference type="Proteomes" id="UP000185770"/>
    </source>
</evidence>
<dbReference type="EMBL" id="MJAO01000008">
    <property type="protein sequence ID" value="OKB66832.1"/>
    <property type="molecule type" value="Genomic_DNA"/>
</dbReference>
<organism evidence="1 2">
    <name type="scientific">Serratia marcescens</name>
    <dbReference type="NCBI Taxonomy" id="615"/>
    <lineage>
        <taxon>Bacteria</taxon>
        <taxon>Pseudomonadati</taxon>
        <taxon>Pseudomonadota</taxon>
        <taxon>Gammaproteobacteria</taxon>
        <taxon>Enterobacterales</taxon>
        <taxon>Yersiniaceae</taxon>
        <taxon>Serratia</taxon>
    </lineage>
</organism>
<gene>
    <name evidence="1" type="ORF">BHU62_09315</name>
</gene>
<proteinExistence type="predicted"/>
<accession>A0A1Q4P113</accession>
<reference evidence="1 2" key="1">
    <citation type="submission" date="2016-09" db="EMBL/GenBank/DDBJ databases">
        <title>Serratia marcescens MSU-97 and epiphytic antimycotic-producing bacteria.</title>
        <authorList>
            <person name="Matilla M.A."/>
        </authorList>
    </citation>
    <scope>NUCLEOTIDE SEQUENCE [LARGE SCALE GENOMIC DNA]</scope>
    <source>
        <strain evidence="1 2">MSU-97</strain>
    </source>
</reference>
<name>A0A1Q4P113_SERMA</name>
<dbReference type="RefSeq" id="WP_171971308.1">
    <property type="nucleotide sequence ID" value="NZ_MJAO01000008.1"/>
</dbReference>
<evidence type="ECO:0000313" key="1">
    <source>
        <dbReference type="EMBL" id="OKB66832.1"/>
    </source>
</evidence>
<dbReference type="AlphaFoldDB" id="A0A1Q4P113"/>